<evidence type="ECO:0000313" key="2">
    <source>
        <dbReference type="Proteomes" id="UP001235840"/>
    </source>
</evidence>
<evidence type="ECO:0008006" key="3">
    <source>
        <dbReference type="Google" id="ProtNLM"/>
    </source>
</evidence>
<dbReference type="InterPro" id="IPR011749">
    <property type="entry name" value="CHP02243"/>
</dbReference>
<comment type="caution">
    <text evidence="1">The sequence shown here is derived from an EMBL/GenBank/DDBJ whole genome shotgun (WGS) entry which is preliminary data.</text>
</comment>
<sequence length="1013" mass="115975">MKDEHKMNKGSFSSPLISSKDRQGLVKQIRELAPYYTPEWRFSEHNPDVGSTLALTVAEMMNENIKRLNKVPFKNYIAFLNLLNSRLQAAKPATAYVTFEAVKGVKHPVHIPKGTQLAATREEEKVIFETLSSLVITPARVSHCIQVCPSSDQIVQGMAGESGGLDQNKNMQEHALFIAQDDMFNVREATWFTITLENRDAKYTEASMYKSLADTGITEWLYPTAEGWIPFTEILYDNDRLLLKKNTKDRIVRYPINGQDRFWIVCRKKKLSDTDESHGRISRLSLKAEYVDIDNQGGSLAEQIFQDDVELDQEGFFPFGKTFAPYSVFYIGSTEVLNKRGSRISITFDLSFLSQRLYPNVEPYVEWKLLMKKSTFHKKEYPPISIASVIWEYWNGKAWVKLQTNAGSERVFQNPEGQQVTIQFICPDDMYSSFVNAHENYWIRARVLDVEHLYSPDPVYQTPWIENLRLSYTYSSPVLPQACLTLNNLSYTDETAALLSSTGSFKPFHKLDVNYPSLYIGLDQAPLKGPISMLISIAPKSKEQQVKGYINWQYLANESGRTVWKVLHVVDETEHFTRKGILQFFGANDFREQSLFGKKGYWIRASHVKHSHQHANHQWAVTPFIQELMLNVTKAVQQERIVWEIPSKVSGSEEYQLEHGNVLEEEVWVEETNSISKDEVDELFNRTSEQIEVLYDSEGNIQKVWVKWCPTEHILESLPTDRHYVIHPHSGKLRFGDGRHGRELPIASEEQLKVSYKTVKGRLGNVAAQQITELLKPIPFIQGVINHEAASGGSDTERMEQAVRRAPQRIRHGDRAVTAEDFEQLVKENFPSITQVKCLSNYNADLVKEPGSLTLVVLQQGGKMDRTSFPVYKKQIEQLLLQKTANVIAFPQQIKVIEPVYVEVSVYLSLVIHPDEDQIMIEEQVERRIRSFLHPVTGYLQQQGWEIGQSIHPSVFYSLLSSIRGVEYIERCTLTLVGEKNGERVEIDEQQAAKLLNGIICNGVHSIQIRVKE</sequence>
<reference evidence="1 2" key="1">
    <citation type="submission" date="2023-07" db="EMBL/GenBank/DDBJ databases">
        <title>Genomic Encyclopedia of Type Strains, Phase IV (KMG-IV): sequencing the most valuable type-strain genomes for metagenomic binning, comparative biology and taxonomic classification.</title>
        <authorList>
            <person name="Goeker M."/>
        </authorList>
    </citation>
    <scope>NUCLEOTIDE SEQUENCE [LARGE SCALE GENOMIC DNA]</scope>
    <source>
        <strain evidence="1 2">DSM 12751</strain>
    </source>
</reference>
<dbReference type="NCBIfam" id="TIGR02243">
    <property type="entry name" value="putative baseplate assembly protein"/>
    <property type="match status" value="1"/>
</dbReference>
<proteinExistence type="predicted"/>
<gene>
    <name evidence="1" type="ORF">J2S11_002471</name>
</gene>
<evidence type="ECO:0000313" key="1">
    <source>
        <dbReference type="EMBL" id="MDQ0166567.1"/>
    </source>
</evidence>
<dbReference type="EMBL" id="JAUSTY010000009">
    <property type="protein sequence ID" value="MDQ0166567.1"/>
    <property type="molecule type" value="Genomic_DNA"/>
</dbReference>
<dbReference type="RefSeq" id="WP_343834739.1">
    <property type="nucleotide sequence ID" value="NZ_BAAADK010000045.1"/>
</dbReference>
<dbReference type="Proteomes" id="UP001235840">
    <property type="component" value="Unassembled WGS sequence"/>
</dbReference>
<name>A0ABT9VZY8_9BACI</name>
<organism evidence="1 2">
    <name type="scientific">Caldalkalibacillus horti</name>
    <dbReference type="NCBI Taxonomy" id="77523"/>
    <lineage>
        <taxon>Bacteria</taxon>
        <taxon>Bacillati</taxon>
        <taxon>Bacillota</taxon>
        <taxon>Bacilli</taxon>
        <taxon>Bacillales</taxon>
        <taxon>Bacillaceae</taxon>
        <taxon>Caldalkalibacillus</taxon>
    </lineage>
</organism>
<protein>
    <recommendedName>
        <fullName evidence="3">Baseplate protein J-like domain-containing protein</fullName>
    </recommendedName>
</protein>
<keyword evidence="2" id="KW-1185">Reference proteome</keyword>
<accession>A0ABT9VZY8</accession>